<organism evidence="3 4">
    <name type="scientific">Shewanella surugensis</name>
    <dbReference type="NCBI Taxonomy" id="212020"/>
    <lineage>
        <taxon>Bacteria</taxon>
        <taxon>Pseudomonadati</taxon>
        <taxon>Pseudomonadota</taxon>
        <taxon>Gammaproteobacteria</taxon>
        <taxon>Alteromonadales</taxon>
        <taxon>Shewanellaceae</taxon>
        <taxon>Shewanella</taxon>
    </lineage>
</organism>
<evidence type="ECO:0000259" key="2">
    <source>
        <dbReference type="Pfam" id="PF21784"/>
    </source>
</evidence>
<gene>
    <name evidence="3" type="ORF">L2764_24110</name>
</gene>
<protein>
    <recommendedName>
        <fullName evidence="2">4-fold beta flower domain-containing protein</fullName>
    </recommendedName>
</protein>
<comment type="caution">
    <text evidence="3">The sequence shown here is derived from an EMBL/GenBank/DDBJ whole genome shotgun (WGS) entry which is preliminary data.</text>
</comment>
<accession>A0ABT0LID3</accession>
<keyword evidence="4" id="KW-1185">Reference proteome</keyword>
<evidence type="ECO:0000313" key="3">
    <source>
        <dbReference type="EMBL" id="MCL1127472.1"/>
    </source>
</evidence>
<reference evidence="3 4" key="1">
    <citation type="submission" date="2022-01" db="EMBL/GenBank/DDBJ databases">
        <title>Whole genome-based taxonomy of the Shewanellaceae.</title>
        <authorList>
            <person name="Martin-Rodriguez A.J."/>
        </authorList>
    </citation>
    <scope>NUCLEOTIDE SEQUENCE [LARGE SCALE GENOMIC DNA]</scope>
    <source>
        <strain evidence="3 4">DSM 17177</strain>
    </source>
</reference>
<evidence type="ECO:0000256" key="1">
    <source>
        <dbReference type="SAM" id="MobiDB-lite"/>
    </source>
</evidence>
<feature type="compositionally biased region" description="Low complexity" evidence="1">
    <location>
        <begin position="93"/>
        <end position="102"/>
    </location>
</feature>
<feature type="domain" description="4-fold beta flower" evidence="2">
    <location>
        <begin position="15"/>
        <end position="131"/>
    </location>
</feature>
<dbReference type="Pfam" id="PF21784">
    <property type="entry name" value="Bflower"/>
    <property type="match status" value="1"/>
</dbReference>
<dbReference type="InterPro" id="IPR048911">
    <property type="entry name" value="Bflower"/>
</dbReference>
<name>A0ABT0LID3_9GAMM</name>
<proteinExistence type="predicted"/>
<dbReference type="RefSeq" id="WP_248942916.1">
    <property type="nucleotide sequence ID" value="NZ_JAKIKS010000164.1"/>
</dbReference>
<feature type="region of interest" description="Disordered" evidence="1">
    <location>
        <begin position="81"/>
        <end position="119"/>
    </location>
</feature>
<evidence type="ECO:0000313" key="4">
    <source>
        <dbReference type="Proteomes" id="UP001203423"/>
    </source>
</evidence>
<dbReference type="Proteomes" id="UP001203423">
    <property type="component" value="Unassembled WGS sequence"/>
</dbReference>
<sequence length="133" mass="15053">MDNASTFSANNDNMPFYDTQGIALFYLHANGEHFYHYDGTPLAYLHEDEFVVSYAGQYLGWVYNGSIIDFRDGAYAFFSPLSEGGPARPTKQSRPSRASRLSRPSKETRVNRPSRPSKVMLWSDNSDMSFFAA</sequence>
<dbReference type="EMBL" id="JAKIKS010000164">
    <property type="protein sequence ID" value="MCL1127472.1"/>
    <property type="molecule type" value="Genomic_DNA"/>
</dbReference>